<evidence type="ECO:0000313" key="2">
    <source>
        <dbReference type="EMBL" id="JAD98357.1"/>
    </source>
</evidence>
<protein>
    <submittedName>
        <fullName evidence="2">Uncharacterized protein</fullName>
    </submittedName>
</protein>
<dbReference type="AlphaFoldDB" id="A0A0A9EQP5"/>
<accession>A0A0A9EQP5</accession>
<feature type="region of interest" description="Disordered" evidence="1">
    <location>
        <begin position="1"/>
        <end position="28"/>
    </location>
</feature>
<evidence type="ECO:0000256" key="1">
    <source>
        <dbReference type="SAM" id="MobiDB-lite"/>
    </source>
</evidence>
<reference evidence="2" key="2">
    <citation type="journal article" date="2015" name="Data Brief">
        <title>Shoot transcriptome of the giant reed, Arundo donax.</title>
        <authorList>
            <person name="Barrero R.A."/>
            <person name="Guerrero F.D."/>
            <person name="Moolhuijzen P."/>
            <person name="Goolsby J.A."/>
            <person name="Tidwell J."/>
            <person name="Bellgard S.E."/>
            <person name="Bellgard M.I."/>
        </authorList>
    </citation>
    <scope>NUCLEOTIDE SEQUENCE</scope>
    <source>
        <tissue evidence="2">Shoot tissue taken approximately 20 cm above the soil surface</tissue>
    </source>
</reference>
<organism evidence="2">
    <name type="scientific">Arundo donax</name>
    <name type="common">Giant reed</name>
    <name type="synonym">Donax arundinaceus</name>
    <dbReference type="NCBI Taxonomy" id="35708"/>
    <lineage>
        <taxon>Eukaryota</taxon>
        <taxon>Viridiplantae</taxon>
        <taxon>Streptophyta</taxon>
        <taxon>Embryophyta</taxon>
        <taxon>Tracheophyta</taxon>
        <taxon>Spermatophyta</taxon>
        <taxon>Magnoliopsida</taxon>
        <taxon>Liliopsida</taxon>
        <taxon>Poales</taxon>
        <taxon>Poaceae</taxon>
        <taxon>PACMAD clade</taxon>
        <taxon>Arundinoideae</taxon>
        <taxon>Arundineae</taxon>
        <taxon>Arundo</taxon>
    </lineage>
</organism>
<feature type="compositionally biased region" description="Polar residues" evidence="1">
    <location>
        <begin position="10"/>
        <end position="22"/>
    </location>
</feature>
<dbReference type="EMBL" id="GBRH01199538">
    <property type="protein sequence ID" value="JAD98357.1"/>
    <property type="molecule type" value="Transcribed_RNA"/>
</dbReference>
<name>A0A0A9EQP5_ARUDO</name>
<sequence length="57" mass="6462">MANKMLIVSGDNSTHKPNSCHNQKLLPPSSQRKDFLYSTVHKKVAHNYVGMMNYTKA</sequence>
<proteinExistence type="predicted"/>
<reference evidence="2" key="1">
    <citation type="submission" date="2014-09" db="EMBL/GenBank/DDBJ databases">
        <authorList>
            <person name="Magalhaes I.L.F."/>
            <person name="Oliveira U."/>
            <person name="Santos F.R."/>
            <person name="Vidigal T.H.D.A."/>
            <person name="Brescovit A.D."/>
            <person name="Santos A.J."/>
        </authorList>
    </citation>
    <scope>NUCLEOTIDE SEQUENCE</scope>
    <source>
        <tissue evidence="2">Shoot tissue taken approximately 20 cm above the soil surface</tissue>
    </source>
</reference>